<comment type="subcellular location">
    <subcellularLocation>
        <location evidence="1">Membrane</location>
        <topology evidence="1">Multi-pass membrane protein</topology>
    </subcellularLocation>
</comment>
<evidence type="ECO:0000256" key="1">
    <source>
        <dbReference type="ARBA" id="ARBA00004141"/>
    </source>
</evidence>
<keyword evidence="7" id="KW-1185">Reference proteome</keyword>
<evidence type="ECO:0000256" key="5">
    <source>
        <dbReference type="SAM" id="Phobius"/>
    </source>
</evidence>
<gene>
    <name evidence="6" type="ORF">GUA46_10265</name>
</gene>
<dbReference type="InterPro" id="IPR016944">
    <property type="entry name" value="UCP030066"/>
</dbReference>
<reference evidence="6 7" key="1">
    <citation type="submission" date="2020-01" db="EMBL/GenBank/DDBJ databases">
        <title>Draft Genome Analysis of Muricauda sp. HICW Isolated from coastal seawater of PR China.</title>
        <authorList>
            <person name="Chen M.-X."/>
        </authorList>
    </citation>
    <scope>NUCLEOTIDE SEQUENCE [LARGE SCALE GENOMIC DNA]</scope>
    <source>
        <strain evidence="6 7">HICW</strain>
    </source>
</reference>
<feature type="transmembrane region" description="Helical" evidence="5">
    <location>
        <begin position="7"/>
        <end position="25"/>
    </location>
</feature>
<feature type="transmembrane region" description="Helical" evidence="5">
    <location>
        <begin position="72"/>
        <end position="89"/>
    </location>
</feature>
<comment type="caution">
    <text evidence="6">The sequence shown here is derived from an EMBL/GenBank/DDBJ whole genome shotgun (WGS) entry which is preliminary data.</text>
</comment>
<protein>
    <submittedName>
        <fullName evidence="6">DoxX family protein</fullName>
    </submittedName>
</protein>
<dbReference type="InterPro" id="IPR032808">
    <property type="entry name" value="DoxX"/>
</dbReference>
<evidence type="ECO:0000313" key="7">
    <source>
        <dbReference type="Proteomes" id="UP000558089"/>
    </source>
</evidence>
<evidence type="ECO:0000313" key="6">
    <source>
        <dbReference type="EMBL" id="NVN18728.1"/>
    </source>
</evidence>
<proteinExistence type="predicted"/>
<keyword evidence="4 5" id="KW-0472">Membrane</keyword>
<name>A0A850NK70_9FLAO</name>
<evidence type="ECO:0000256" key="4">
    <source>
        <dbReference type="ARBA" id="ARBA00023136"/>
    </source>
</evidence>
<dbReference type="Proteomes" id="UP000558089">
    <property type="component" value="Unassembled WGS sequence"/>
</dbReference>
<dbReference type="Pfam" id="PF13564">
    <property type="entry name" value="DoxX_2"/>
    <property type="match status" value="1"/>
</dbReference>
<accession>A0A850NK70</accession>
<feature type="transmembrane region" description="Helical" evidence="5">
    <location>
        <begin position="45"/>
        <end position="65"/>
    </location>
</feature>
<dbReference type="GO" id="GO:0016020">
    <property type="term" value="C:membrane"/>
    <property type="evidence" value="ECO:0007669"/>
    <property type="project" value="UniProtKB-SubCell"/>
</dbReference>
<keyword evidence="2 5" id="KW-0812">Transmembrane</keyword>
<dbReference type="AlphaFoldDB" id="A0A850NK70"/>
<dbReference type="RefSeq" id="WP_176620417.1">
    <property type="nucleotide sequence ID" value="NZ_WYET01000004.1"/>
</dbReference>
<keyword evidence="3 5" id="KW-1133">Transmembrane helix</keyword>
<feature type="transmembrane region" description="Helical" evidence="5">
    <location>
        <begin position="95"/>
        <end position="115"/>
    </location>
</feature>
<dbReference type="PIRSF" id="PIRSF030066">
    <property type="entry name" value="UCP030066"/>
    <property type="match status" value="1"/>
</dbReference>
<evidence type="ECO:0000256" key="3">
    <source>
        <dbReference type="ARBA" id="ARBA00022989"/>
    </source>
</evidence>
<organism evidence="6 7">
    <name type="scientific">Flagellimonas chongwuensis</name>
    <dbReference type="NCBI Taxonomy" id="2697365"/>
    <lineage>
        <taxon>Bacteria</taxon>
        <taxon>Pseudomonadati</taxon>
        <taxon>Bacteroidota</taxon>
        <taxon>Flavobacteriia</taxon>
        <taxon>Flavobacteriales</taxon>
        <taxon>Flavobacteriaceae</taxon>
        <taxon>Flagellimonas</taxon>
    </lineage>
</organism>
<dbReference type="EMBL" id="WYET01000004">
    <property type="protein sequence ID" value="NVN18728.1"/>
    <property type="molecule type" value="Genomic_DNA"/>
</dbReference>
<evidence type="ECO:0000256" key="2">
    <source>
        <dbReference type="ARBA" id="ARBA00022692"/>
    </source>
</evidence>
<sequence length="128" mass="14287">MRKYLKVTFWVITGAIGIMMLFSAYSYLGNPEMEQAFKHLGFPSYFRVELAIAKMIGAVLLLVPVKGRIKDWVYAGFAFTFVSAALAHISVGDPIAVWIAPLVFLGLLTISYALFVKGEHHMNKSNNQ</sequence>